<keyword evidence="8" id="KW-1185">Reference proteome</keyword>
<dbReference type="Gene3D" id="3.60.15.10">
    <property type="entry name" value="Ribonuclease Z/Hydroxyacylglutathione hydrolase-like"/>
    <property type="match status" value="1"/>
</dbReference>
<dbReference type="Proteomes" id="UP000222788">
    <property type="component" value="Unassembled WGS sequence"/>
</dbReference>
<dbReference type="PANTHER" id="PTHR23131">
    <property type="entry name" value="ENDORIBONUCLEASE LACTB2"/>
    <property type="match status" value="1"/>
</dbReference>
<dbReference type="FunFam" id="3.60.15.10:FF:000041">
    <property type="entry name" value="Metallo-beta-lactamase domain protein"/>
    <property type="match status" value="1"/>
</dbReference>
<evidence type="ECO:0000313" key="7">
    <source>
        <dbReference type="EMBL" id="PHH56252.1"/>
    </source>
</evidence>
<dbReference type="InterPro" id="IPR036388">
    <property type="entry name" value="WH-like_DNA-bd_sf"/>
</dbReference>
<dbReference type="Pfam" id="PF17778">
    <property type="entry name" value="WHD_BLACT"/>
    <property type="match status" value="1"/>
</dbReference>
<reference evidence="7 8" key="1">
    <citation type="journal article" date="2013" name="Fungal Biol.">
        <title>Analysis of microsatellite markers in the genome of the plant pathogen Ceratocystis fimbriata.</title>
        <authorList>
            <person name="Simpson M.C."/>
            <person name="Wilken P.M."/>
            <person name="Coetzee M.P."/>
            <person name="Wingfield M.J."/>
            <person name="Wingfield B.D."/>
        </authorList>
    </citation>
    <scope>NUCLEOTIDE SEQUENCE [LARGE SCALE GENOMIC DNA]</scope>
    <source>
        <strain evidence="7 8">CBS 114723</strain>
    </source>
</reference>
<comment type="similarity">
    <text evidence="2">Belongs to the metallo-beta-lactamase superfamily. Glyoxalase II family.</text>
</comment>
<comment type="caution">
    <text evidence="7">The sequence shown here is derived from an EMBL/GenBank/DDBJ whole genome shotgun (WGS) entry which is preliminary data.</text>
</comment>
<dbReference type="InterPro" id="IPR001279">
    <property type="entry name" value="Metallo-B-lactamas"/>
</dbReference>
<dbReference type="CDD" id="cd07722">
    <property type="entry name" value="LACTB2-like_MBL-fold"/>
    <property type="match status" value="1"/>
</dbReference>
<protein>
    <submittedName>
        <fullName evidence="7">Lactamase-like protein aptB</fullName>
    </submittedName>
</protein>
<dbReference type="Pfam" id="PF00753">
    <property type="entry name" value="Lactamase_B"/>
    <property type="match status" value="2"/>
</dbReference>
<evidence type="ECO:0000259" key="6">
    <source>
        <dbReference type="SMART" id="SM00849"/>
    </source>
</evidence>
<dbReference type="Gene3D" id="1.10.10.10">
    <property type="entry name" value="Winged helix-like DNA-binding domain superfamily/Winged helix DNA-binding domain"/>
    <property type="match status" value="1"/>
</dbReference>
<organism evidence="7 8">
    <name type="scientific">Ceratocystis fimbriata CBS 114723</name>
    <dbReference type="NCBI Taxonomy" id="1035309"/>
    <lineage>
        <taxon>Eukaryota</taxon>
        <taxon>Fungi</taxon>
        <taxon>Dikarya</taxon>
        <taxon>Ascomycota</taxon>
        <taxon>Pezizomycotina</taxon>
        <taxon>Sordariomycetes</taxon>
        <taxon>Hypocreomycetidae</taxon>
        <taxon>Microascales</taxon>
        <taxon>Ceratocystidaceae</taxon>
        <taxon>Ceratocystis</taxon>
    </lineage>
</organism>
<dbReference type="GO" id="GO:0044550">
    <property type="term" value="P:secondary metabolite biosynthetic process"/>
    <property type="evidence" value="ECO:0007669"/>
    <property type="project" value="TreeGrafter"/>
</dbReference>
<keyword evidence="4" id="KW-0378">Hydrolase</keyword>
<dbReference type="InterPro" id="IPR047921">
    <property type="entry name" value="LACTB2-like_MBL-fold"/>
</dbReference>
<comment type="cofactor">
    <cofactor evidence="1">
        <name>Zn(2+)</name>
        <dbReference type="ChEBI" id="CHEBI:29105"/>
    </cofactor>
</comment>
<evidence type="ECO:0000256" key="4">
    <source>
        <dbReference type="ARBA" id="ARBA00022801"/>
    </source>
</evidence>
<keyword evidence="5" id="KW-0862">Zinc</keyword>
<dbReference type="SUPFAM" id="SSF56281">
    <property type="entry name" value="Metallo-hydrolase/oxidoreductase"/>
    <property type="match status" value="1"/>
</dbReference>
<dbReference type="InterPro" id="IPR041516">
    <property type="entry name" value="LACTB2_WH"/>
</dbReference>
<dbReference type="GO" id="GO:0046872">
    <property type="term" value="F:metal ion binding"/>
    <property type="evidence" value="ECO:0007669"/>
    <property type="project" value="UniProtKB-KW"/>
</dbReference>
<sequence>MNISTLPALPDFDRLSERCIRINGGNPGKFTLQGTNTYLIGTGRERILVDTGQGFGKWLQVLKKILAVEKATIRDVLITHWHLDHVGGNKDVLALCPNAKLYKNAPGVGEENLSDGSEFKVEGATIRAYHTPGHTTDHMCFLLLEEDALLTGDNVLGHGTSVYENLAVYMDSLHRMRSIFKGRAYPGHGAIAEDGPALITQYIEHRAKREHEVTQKLQSQSNSWTAMELVRAIYITTPPELHEAASKGVRHILVKLEREGKIVAVSGQNESTSWMWVK</sequence>
<dbReference type="InterPro" id="IPR036866">
    <property type="entry name" value="RibonucZ/Hydroxyglut_hydro"/>
</dbReference>
<name>A0A2C5XMI8_9PEZI</name>
<evidence type="ECO:0000256" key="5">
    <source>
        <dbReference type="ARBA" id="ARBA00022833"/>
    </source>
</evidence>
<evidence type="ECO:0000256" key="3">
    <source>
        <dbReference type="ARBA" id="ARBA00022723"/>
    </source>
</evidence>
<dbReference type="OrthoDB" id="17458at2759"/>
<dbReference type="SMART" id="SM00849">
    <property type="entry name" value="Lactamase_B"/>
    <property type="match status" value="1"/>
</dbReference>
<evidence type="ECO:0000256" key="2">
    <source>
        <dbReference type="ARBA" id="ARBA00006759"/>
    </source>
</evidence>
<dbReference type="AlphaFoldDB" id="A0A2C5XMI8"/>
<dbReference type="PANTHER" id="PTHR23131:SF0">
    <property type="entry name" value="ENDORIBONUCLEASE LACTB2"/>
    <property type="match status" value="1"/>
</dbReference>
<proteinExistence type="inferred from homology"/>
<dbReference type="GO" id="GO:0016787">
    <property type="term" value="F:hydrolase activity"/>
    <property type="evidence" value="ECO:0007669"/>
    <property type="project" value="UniProtKB-KW"/>
</dbReference>
<feature type="domain" description="Metallo-beta-lactamase" evidence="6">
    <location>
        <begin position="34"/>
        <end position="188"/>
    </location>
</feature>
<accession>A0A2C5XMI8</accession>
<evidence type="ECO:0000313" key="8">
    <source>
        <dbReference type="Proteomes" id="UP000222788"/>
    </source>
</evidence>
<dbReference type="STRING" id="1035309.A0A2C5XMI8"/>
<dbReference type="EMBL" id="APWK03000001">
    <property type="protein sequence ID" value="PHH56252.1"/>
    <property type="molecule type" value="Genomic_DNA"/>
</dbReference>
<dbReference type="InterPro" id="IPR050662">
    <property type="entry name" value="Sec-metab_biosynth-thioest"/>
</dbReference>
<keyword evidence="3" id="KW-0479">Metal-binding</keyword>
<reference evidence="7 8" key="2">
    <citation type="journal article" date="2013" name="IMA Fungus">
        <title>IMA Genome-F 1: Ceratocystis fimbriata: Draft nuclear genome sequence for the plant pathogen, Ceratocystis fimbriata.</title>
        <authorList>
            <person name="Wilken P.M."/>
            <person name="Steenkamp E.T."/>
            <person name="Wingfield M.J."/>
            <person name="de Beer Z.W."/>
            <person name="Wingfield B.D."/>
        </authorList>
    </citation>
    <scope>NUCLEOTIDE SEQUENCE [LARGE SCALE GENOMIC DNA]</scope>
    <source>
        <strain evidence="7 8">CBS 114723</strain>
    </source>
</reference>
<gene>
    <name evidence="7" type="primary">aptB</name>
    <name evidence="7" type="ORF">CFIMG_000475RA</name>
</gene>
<evidence type="ECO:0000256" key="1">
    <source>
        <dbReference type="ARBA" id="ARBA00001947"/>
    </source>
</evidence>